<gene>
    <name evidence="4" type="ORF">GLAREA_05193</name>
</gene>
<dbReference type="KEGG" id="glz:GLAREA_05193"/>
<dbReference type="EMBL" id="KE145353">
    <property type="protein sequence ID" value="EPE35855.1"/>
    <property type="molecule type" value="Genomic_DNA"/>
</dbReference>
<dbReference type="InterPro" id="IPR039574">
    <property type="entry name" value="OGFr"/>
</dbReference>
<comment type="similarity">
    <text evidence="1">Belongs to the opioid growth factor receptor family.</text>
</comment>
<keyword evidence="5" id="KW-1185">Reference proteome</keyword>
<dbReference type="OMA" id="VTESSKW"/>
<dbReference type="InterPro" id="IPR006757">
    <property type="entry name" value="OGF_rcpt"/>
</dbReference>
<evidence type="ECO:0000256" key="1">
    <source>
        <dbReference type="ARBA" id="ARBA00010365"/>
    </source>
</evidence>
<dbReference type="PANTHER" id="PTHR14015:SF2">
    <property type="entry name" value="OPIOID GROWTH FACTOR RECEPTOR (OGFR) CONSERVED DOMAIN-CONTAINING PROTEIN"/>
    <property type="match status" value="1"/>
</dbReference>
<dbReference type="Pfam" id="PF04664">
    <property type="entry name" value="OGFr_N"/>
    <property type="match status" value="1"/>
</dbReference>
<dbReference type="HOGENOM" id="CLU_068726_1_0_1"/>
<dbReference type="RefSeq" id="XP_008076673.1">
    <property type="nucleotide sequence ID" value="XM_008078482.1"/>
</dbReference>
<feature type="domain" description="Opioid growth factor receptor (OGFr) conserved" evidence="3">
    <location>
        <begin position="37"/>
        <end position="146"/>
    </location>
</feature>
<dbReference type="Proteomes" id="UP000016922">
    <property type="component" value="Unassembled WGS sequence"/>
</dbReference>
<dbReference type="GO" id="GO:0140625">
    <property type="term" value="F:opioid growth factor receptor activity"/>
    <property type="evidence" value="ECO:0007669"/>
    <property type="project" value="InterPro"/>
</dbReference>
<name>S3DDQ0_GLAL2</name>
<evidence type="ECO:0000313" key="4">
    <source>
        <dbReference type="EMBL" id="EPE35855.1"/>
    </source>
</evidence>
<feature type="region of interest" description="Disordered" evidence="2">
    <location>
        <begin position="200"/>
        <end position="253"/>
    </location>
</feature>
<accession>S3DDQ0</accession>
<dbReference type="GO" id="GO:0016020">
    <property type="term" value="C:membrane"/>
    <property type="evidence" value="ECO:0007669"/>
    <property type="project" value="InterPro"/>
</dbReference>
<dbReference type="eggNOG" id="ENOG502S3JY">
    <property type="taxonomic scope" value="Eukaryota"/>
</dbReference>
<evidence type="ECO:0000256" key="2">
    <source>
        <dbReference type="SAM" id="MobiDB-lite"/>
    </source>
</evidence>
<evidence type="ECO:0000259" key="3">
    <source>
        <dbReference type="Pfam" id="PF04664"/>
    </source>
</evidence>
<reference evidence="4 5" key="1">
    <citation type="journal article" date="2013" name="BMC Genomics">
        <title>Genomics-driven discovery of the pneumocandin biosynthetic gene cluster in the fungus Glarea lozoyensis.</title>
        <authorList>
            <person name="Chen L."/>
            <person name="Yue Q."/>
            <person name="Zhang X."/>
            <person name="Xiang M."/>
            <person name="Wang C."/>
            <person name="Li S."/>
            <person name="Che Y."/>
            <person name="Ortiz-Lopez F.J."/>
            <person name="Bills G.F."/>
            <person name="Liu X."/>
            <person name="An Z."/>
        </authorList>
    </citation>
    <scope>NUCLEOTIDE SEQUENCE [LARGE SCALE GENOMIC DNA]</scope>
    <source>
        <strain evidence="5">ATCC 20868 / MF5171</strain>
    </source>
</reference>
<proteinExistence type="inferred from homology"/>
<dbReference type="OrthoDB" id="9030204at2759"/>
<organism evidence="4 5">
    <name type="scientific">Glarea lozoyensis (strain ATCC 20868 / MF5171)</name>
    <dbReference type="NCBI Taxonomy" id="1116229"/>
    <lineage>
        <taxon>Eukaryota</taxon>
        <taxon>Fungi</taxon>
        <taxon>Dikarya</taxon>
        <taxon>Ascomycota</taxon>
        <taxon>Pezizomycotina</taxon>
        <taxon>Leotiomycetes</taxon>
        <taxon>Helotiales</taxon>
        <taxon>Helotiaceae</taxon>
        <taxon>Glarea</taxon>
    </lineage>
</organism>
<dbReference type="PANTHER" id="PTHR14015">
    <property type="entry name" value="OPIOID GROWTH FACTOR RECEPTOR OGFR ZETA-TYPE OPIOID RECEPTOR"/>
    <property type="match status" value="1"/>
</dbReference>
<dbReference type="GeneID" id="19464247"/>
<sequence>MPRTSSLRAPDLIEFFEGTGTDDQGRSLSQILAWSDENLEWSHDYIQTVFPLPERSDFQYTVAVIDERVFDSFRARKDLRESLRTAFKRILSFYGFELSESESGDPVVKKGANYKTNPKVWNRRMDHNHLRITRILRSLRILGLEAEALAWTNTLLPLADHASESSKGFWRRAAQRSLNIPPDDMRSKDDDRTVGKPFLIKYEENRTNNTPAADGGNGAEAKPGGEEKSKHTITQDADGGLEDNRPVKRSRPT</sequence>
<protein>
    <recommendedName>
        <fullName evidence="3">Opioid growth factor receptor (OGFr) conserved domain-containing protein</fullName>
    </recommendedName>
</protein>
<evidence type="ECO:0000313" key="5">
    <source>
        <dbReference type="Proteomes" id="UP000016922"/>
    </source>
</evidence>
<dbReference type="STRING" id="1116229.S3DDQ0"/>
<dbReference type="AlphaFoldDB" id="S3DDQ0"/>